<dbReference type="Proteomes" id="UP000618943">
    <property type="component" value="Unassembled WGS sequence"/>
</dbReference>
<keyword evidence="1" id="KW-0472">Membrane</keyword>
<dbReference type="Pfam" id="PF09560">
    <property type="entry name" value="Spore_YunB"/>
    <property type="match status" value="1"/>
</dbReference>
<keyword evidence="1" id="KW-1133">Transmembrane helix</keyword>
<evidence type="ECO:0000313" key="3">
    <source>
        <dbReference type="Proteomes" id="UP000618943"/>
    </source>
</evidence>
<organism evidence="2 3">
    <name type="scientific">Viridibacillus soli</name>
    <dbReference type="NCBI Taxonomy" id="2798301"/>
    <lineage>
        <taxon>Bacteria</taxon>
        <taxon>Bacillati</taxon>
        <taxon>Bacillota</taxon>
        <taxon>Bacilli</taxon>
        <taxon>Bacillales</taxon>
        <taxon>Caryophanaceae</taxon>
        <taxon>Viridibacillus</taxon>
    </lineage>
</organism>
<dbReference type="PIRSF" id="PIRSF021383">
    <property type="entry name" value="YunB"/>
    <property type="match status" value="1"/>
</dbReference>
<keyword evidence="3" id="KW-1185">Reference proteome</keyword>
<protein>
    <submittedName>
        <fullName evidence="2">Sporulation protein YunB</fullName>
    </submittedName>
</protein>
<reference evidence="2 3" key="1">
    <citation type="submission" date="2020-12" db="EMBL/GenBank/DDBJ databases">
        <title>YIM B01967 draft genome.</title>
        <authorList>
            <person name="Yan X."/>
        </authorList>
    </citation>
    <scope>NUCLEOTIDE SEQUENCE [LARGE SCALE GENOMIC DNA]</scope>
    <source>
        <strain evidence="2 3">YIM B01967</strain>
    </source>
</reference>
<dbReference type="InterPro" id="IPR014197">
    <property type="entry name" value="Sporulation_prot_YunB"/>
</dbReference>
<proteinExistence type="predicted"/>
<dbReference type="RefSeq" id="WP_200749680.1">
    <property type="nucleotide sequence ID" value="NZ_JAEOAH010000024.1"/>
</dbReference>
<keyword evidence="1" id="KW-0812">Transmembrane</keyword>
<gene>
    <name evidence="2" type="primary">yunB</name>
    <name evidence="2" type="ORF">JFL43_15080</name>
</gene>
<sequence length="256" mass="28499">MRLPKRRRRLLVQKGRKRSRALPIFIVSVVCMIALLFYTVNVKLMPTYLRYAEVQTNKIASHVISQAINSRTANVLDVNDIMEDVPSNNSGGVTTKFNTEIINRVMAETHKLVQTHLEESEEGNLSHLPQLENIEYDADAMQQDGGVVFFVPIGQATNIPLLGNLGPKIPIRFHVIGSVHTDVESYIQEFGINNAYVEVRIHITVNVQIIVPLATKSTTVEQRIPVAIGLINGKVPNIYTKDGGTQPSIEVPVKLD</sequence>
<name>A0ABS1H9S1_9BACL</name>
<dbReference type="NCBIfam" id="TIGR02832">
    <property type="entry name" value="spo_yunB"/>
    <property type="match status" value="1"/>
</dbReference>
<dbReference type="EMBL" id="JAEOAH010000024">
    <property type="protein sequence ID" value="MBK3496159.1"/>
    <property type="molecule type" value="Genomic_DNA"/>
</dbReference>
<evidence type="ECO:0000313" key="2">
    <source>
        <dbReference type="EMBL" id="MBK3496159.1"/>
    </source>
</evidence>
<accession>A0ABS1H9S1</accession>
<comment type="caution">
    <text evidence="2">The sequence shown here is derived from an EMBL/GenBank/DDBJ whole genome shotgun (WGS) entry which is preliminary data.</text>
</comment>
<evidence type="ECO:0000256" key="1">
    <source>
        <dbReference type="SAM" id="Phobius"/>
    </source>
</evidence>
<feature type="transmembrane region" description="Helical" evidence="1">
    <location>
        <begin position="21"/>
        <end position="40"/>
    </location>
</feature>